<dbReference type="PANTHER" id="PTHR21301">
    <property type="entry name" value="REVERSE TRANSCRIPTASE"/>
    <property type="match status" value="1"/>
</dbReference>
<evidence type="ECO:0000313" key="2">
    <source>
        <dbReference type="Proteomes" id="UP000663889"/>
    </source>
</evidence>
<feature type="non-terminal residue" evidence="1">
    <location>
        <position position="1"/>
    </location>
</feature>
<comment type="caution">
    <text evidence="1">The sequence shown here is derived from an EMBL/GenBank/DDBJ whole genome shotgun (WGS) entry which is preliminary data.</text>
</comment>
<organism evidence="1 2">
    <name type="scientific">Rotaria sordida</name>
    <dbReference type="NCBI Taxonomy" id="392033"/>
    <lineage>
        <taxon>Eukaryota</taxon>
        <taxon>Metazoa</taxon>
        <taxon>Spiralia</taxon>
        <taxon>Gnathifera</taxon>
        <taxon>Rotifera</taxon>
        <taxon>Eurotatoria</taxon>
        <taxon>Bdelloidea</taxon>
        <taxon>Philodinida</taxon>
        <taxon>Philodinidae</taxon>
        <taxon>Rotaria</taxon>
    </lineage>
</organism>
<dbReference type="AlphaFoldDB" id="A0A814PZQ8"/>
<dbReference type="Proteomes" id="UP000663889">
    <property type="component" value="Unassembled WGS sequence"/>
</dbReference>
<reference evidence="1" key="1">
    <citation type="submission" date="2021-02" db="EMBL/GenBank/DDBJ databases">
        <authorList>
            <person name="Nowell W R."/>
        </authorList>
    </citation>
    <scope>NUCLEOTIDE SEQUENCE</scope>
</reference>
<protein>
    <submittedName>
        <fullName evidence="1">Uncharacterized protein</fullName>
    </submittedName>
</protein>
<gene>
    <name evidence="1" type="ORF">SEV965_LOCUS16505</name>
</gene>
<evidence type="ECO:0000313" key="1">
    <source>
        <dbReference type="EMBL" id="CAF1113294.1"/>
    </source>
</evidence>
<accession>A0A814PZQ8</accession>
<proteinExistence type="predicted"/>
<dbReference type="PANTHER" id="PTHR21301:SF10">
    <property type="entry name" value="REVERSE TRANSCRIPTASE DOMAIN-CONTAINING PROTEIN"/>
    <property type="match status" value="1"/>
</dbReference>
<dbReference type="EMBL" id="CAJNOU010000906">
    <property type="protein sequence ID" value="CAF1113294.1"/>
    <property type="molecule type" value="Genomic_DNA"/>
</dbReference>
<name>A0A814PZQ8_9BILA</name>
<sequence>MNIFLRAPTIVKRAAIAEISTFALKWKKPLNNNITKEEKQLLNEIKSNNNIIVVSADKGGKTVIMNRNVYIEKIKEKLNDNKLYKIVTDPTNKIKEKINEITDYLFKTGRINEMQKFDFKSIDNLPYVRGQPKLHKDNHPMRIITCTRSTILSSISLFTFNFIKHLRGTINNNVKNTEDFISKLIDIEIDNDDRLASLDVIDLFNNVPISKSIDIVLKRIVKTEIFCQSNLTKTDLRNLLELCLNN</sequence>